<dbReference type="HOGENOM" id="CLU_142595_0_0_1"/>
<dbReference type="GO" id="GO:0005769">
    <property type="term" value="C:early endosome"/>
    <property type="evidence" value="ECO:0007669"/>
    <property type="project" value="TreeGrafter"/>
</dbReference>
<dbReference type="EMBL" id="AAKN02002691">
    <property type="status" value="NOT_ANNOTATED_CDS"/>
    <property type="molecule type" value="Genomic_DNA"/>
</dbReference>
<dbReference type="GO" id="GO:0005770">
    <property type="term" value="C:late endosome"/>
    <property type="evidence" value="ECO:0007669"/>
    <property type="project" value="TreeGrafter"/>
</dbReference>
<feature type="compositionally biased region" description="Low complexity" evidence="1">
    <location>
        <begin position="125"/>
        <end position="136"/>
    </location>
</feature>
<feature type="compositionally biased region" description="Polar residues" evidence="1">
    <location>
        <begin position="14"/>
        <end position="25"/>
    </location>
</feature>
<organism evidence="3 4">
    <name type="scientific">Cavia porcellus</name>
    <name type="common">Guinea pig</name>
    <dbReference type="NCBI Taxonomy" id="10141"/>
    <lineage>
        <taxon>Eukaryota</taxon>
        <taxon>Metazoa</taxon>
        <taxon>Chordata</taxon>
        <taxon>Craniata</taxon>
        <taxon>Vertebrata</taxon>
        <taxon>Euteleostomi</taxon>
        <taxon>Mammalia</taxon>
        <taxon>Eutheria</taxon>
        <taxon>Euarchontoglires</taxon>
        <taxon>Glires</taxon>
        <taxon>Rodentia</taxon>
        <taxon>Hystricomorpha</taxon>
        <taxon>Caviidae</taxon>
        <taxon>Cavia</taxon>
    </lineage>
</organism>
<dbReference type="eggNOG" id="ENOG502S50N">
    <property type="taxonomic scope" value="Eukaryota"/>
</dbReference>
<keyword evidence="2" id="KW-0812">Transmembrane</keyword>
<dbReference type="GeneTree" id="ENSGT00390000014545"/>
<dbReference type="GO" id="GO:0005886">
    <property type="term" value="C:plasma membrane"/>
    <property type="evidence" value="ECO:0007669"/>
    <property type="project" value="TreeGrafter"/>
</dbReference>
<feature type="compositionally biased region" description="Low complexity" evidence="1">
    <location>
        <begin position="155"/>
        <end position="174"/>
    </location>
</feature>
<keyword evidence="4" id="KW-1185">Reference proteome</keyword>
<feature type="compositionally biased region" description="Polar residues" evidence="1">
    <location>
        <begin position="33"/>
        <end position="73"/>
    </location>
</feature>
<reference evidence="3" key="3">
    <citation type="submission" date="2025-09" db="UniProtKB">
        <authorList>
            <consortium name="Ensembl"/>
        </authorList>
    </citation>
    <scope>IDENTIFICATION</scope>
    <source>
        <strain evidence="3">2N</strain>
    </source>
</reference>
<proteinExistence type="predicted"/>
<reference evidence="4" key="1">
    <citation type="journal article" date="2011" name="Nature">
        <title>A high-resolution map of human evolutionary constraint using 29 mammals.</title>
        <authorList>
            <person name="Lindblad-Toh K."/>
            <person name="Garber M."/>
            <person name="Zuk O."/>
            <person name="Lin M.F."/>
            <person name="Parker B.J."/>
            <person name="Washietl S."/>
            <person name="Kheradpour P."/>
            <person name="Ernst J."/>
            <person name="Jordan G."/>
            <person name="Mauceli E."/>
            <person name="Ward L.D."/>
            <person name="Lowe C.B."/>
            <person name="Holloway A.K."/>
            <person name="Clamp M."/>
            <person name="Gnerre S."/>
            <person name="Alfoldi J."/>
            <person name="Beal K."/>
            <person name="Chang J."/>
            <person name="Clawson H."/>
            <person name="Cuff J."/>
            <person name="Di Palma F."/>
            <person name="Fitzgerald S."/>
            <person name="Flicek P."/>
            <person name="Guttman M."/>
            <person name="Hubisz M.J."/>
            <person name="Jaffe D.B."/>
            <person name="Jungreis I."/>
            <person name="Kent W.J."/>
            <person name="Kostka D."/>
            <person name="Lara M."/>
            <person name="Martins A.L."/>
            <person name="Massingham T."/>
            <person name="Moltke I."/>
            <person name="Raney B.J."/>
            <person name="Rasmussen M.D."/>
            <person name="Robinson J."/>
            <person name="Stark A."/>
            <person name="Vilella A.J."/>
            <person name="Wen J."/>
            <person name="Xie X."/>
            <person name="Zody M.C."/>
            <person name="Baldwin J."/>
            <person name="Bloom T."/>
            <person name="Chin C.W."/>
            <person name="Heiman D."/>
            <person name="Nicol R."/>
            <person name="Nusbaum C."/>
            <person name="Young S."/>
            <person name="Wilkinson J."/>
            <person name="Worley K.C."/>
            <person name="Kovar C.L."/>
            <person name="Muzny D.M."/>
            <person name="Gibbs R.A."/>
            <person name="Cree A."/>
            <person name="Dihn H.H."/>
            <person name="Fowler G."/>
            <person name="Jhangiani S."/>
            <person name="Joshi V."/>
            <person name="Lee S."/>
            <person name="Lewis L.R."/>
            <person name="Nazareth L.V."/>
            <person name="Okwuonu G."/>
            <person name="Santibanez J."/>
            <person name="Warren W.C."/>
            <person name="Mardis E.R."/>
            <person name="Weinstock G.M."/>
            <person name="Wilson R.K."/>
            <person name="Delehaunty K."/>
            <person name="Dooling D."/>
            <person name="Fronik C."/>
            <person name="Fulton L."/>
            <person name="Fulton B."/>
            <person name="Graves T."/>
            <person name="Minx P."/>
            <person name="Sodergren E."/>
            <person name="Birney E."/>
            <person name="Margulies E.H."/>
            <person name="Herrero J."/>
            <person name="Green E.D."/>
            <person name="Haussler D."/>
            <person name="Siepel A."/>
            <person name="Goldman N."/>
            <person name="Pollard K.S."/>
            <person name="Pedersen J.S."/>
            <person name="Lander E.S."/>
            <person name="Kellis M."/>
        </authorList>
    </citation>
    <scope>NUCLEOTIDE SEQUENCE [LARGE SCALE GENOMIC DNA]</scope>
    <source>
        <strain evidence="4">2N</strain>
    </source>
</reference>
<dbReference type="Pfam" id="PF17061">
    <property type="entry name" value="PARM"/>
    <property type="match status" value="1"/>
</dbReference>
<dbReference type="AlphaFoldDB" id="H0WAZ8"/>
<sequence length="275" mass="27455">GPTSTLPLPAKATSPATLGTSTAPTSPAGLTVPLTNSTQDTLGLSVTPAASLTNASSEPTEEALTSSVPNQEITEPEPSNPGLSSTAGGVPSALTPEEHSLGGSGASVPAAGWQSPTPLPPQNVSSSSSSLSTLSTSPPPAPSASVHSDNSSQVPSHTAPTAPASPAEKPSSSHTAPLHTTAEPGTEENTAQADQPGKGVCGPETTTPLLIMQEVGHALSSGSVAAITVTVIAVVVLVFGVAAYLKIRHSSYGRLLDDHDYGSWGNYNNPLYDDS</sequence>
<evidence type="ECO:0000313" key="3">
    <source>
        <dbReference type="Ensembl" id="ENSCPOP00000020162.2"/>
    </source>
</evidence>
<dbReference type="PANTHER" id="PTHR35453:SF1">
    <property type="entry name" value="PROSTATE ANDROGEN-REGULATED MUCIN-LIKE PROTEIN 1"/>
    <property type="match status" value="1"/>
</dbReference>
<name>H0WAZ8_CAVPO</name>
<keyword evidence="2" id="KW-0472">Membrane</keyword>
<dbReference type="InParanoid" id="H0WAZ8"/>
<feature type="transmembrane region" description="Helical" evidence="2">
    <location>
        <begin position="224"/>
        <end position="245"/>
    </location>
</feature>
<accession>H0WAZ8</accession>
<dbReference type="Proteomes" id="UP000005447">
    <property type="component" value="Unassembled WGS sequence"/>
</dbReference>
<dbReference type="GO" id="GO:0005794">
    <property type="term" value="C:Golgi apparatus"/>
    <property type="evidence" value="ECO:0007669"/>
    <property type="project" value="TreeGrafter"/>
</dbReference>
<protein>
    <submittedName>
        <fullName evidence="3">Prostate androgen-regulated mucin-like protein 1</fullName>
    </submittedName>
</protein>
<dbReference type="InterPro" id="IPR031431">
    <property type="entry name" value="PARM1"/>
</dbReference>
<evidence type="ECO:0000256" key="1">
    <source>
        <dbReference type="SAM" id="MobiDB-lite"/>
    </source>
</evidence>
<dbReference type="VEuPathDB" id="HostDB:ENSCPOG00000025048"/>
<dbReference type="PANTHER" id="PTHR35453">
    <property type="entry name" value="PROSTATE ANDROGEN-REGULATED MUCIN-LIKE PROTEIN 1"/>
    <property type="match status" value="1"/>
</dbReference>
<dbReference type="OMA" id="KGVCGPE"/>
<evidence type="ECO:0000256" key="2">
    <source>
        <dbReference type="SAM" id="Phobius"/>
    </source>
</evidence>
<reference evidence="3" key="2">
    <citation type="submission" date="2025-08" db="UniProtKB">
        <authorList>
            <consortium name="Ensembl"/>
        </authorList>
    </citation>
    <scope>IDENTIFICATION</scope>
    <source>
        <strain evidence="3">2N</strain>
    </source>
</reference>
<feature type="region of interest" description="Disordered" evidence="1">
    <location>
        <begin position="1"/>
        <end position="205"/>
    </location>
</feature>
<keyword evidence="2" id="KW-1133">Transmembrane helix</keyword>
<gene>
    <name evidence="3" type="primary">Parm1</name>
</gene>
<dbReference type="EMBL" id="AAKN02002690">
    <property type="status" value="NOT_ANNOTATED_CDS"/>
    <property type="molecule type" value="Genomic_DNA"/>
</dbReference>
<dbReference type="Bgee" id="ENSCPOG00000025048">
    <property type="expression patterns" value="Expressed in heart left ventricle and 11 other cell types or tissues"/>
</dbReference>
<dbReference type="FunCoup" id="H0WAZ8">
    <property type="interactions" value="494"/>
</dbReference>
<evidence type="ECO:0000313" key="4">
    <source>
        <dbReference type="Proteomes" id="UP000005447"/>
    </source>
</evidence>
<dbReference type="STRING" id="10141.ENSCPOP00000020162"/>
<dbReference type="Ensembl" id="ENSCPOT00000027615.2">
    <property type="protein sequence ID" value="ENSCPOP00000020162.2"/>
    <property type="gene ID" value="ENSCPOG00000025048.2"/>
</dbReference>